<dbReference type="GO" id="GO:0046856">
    <property type="term" value="P:phosphatidylinositol dephosphorylation"/>
    <property type="evidence" value="ECO:0007669"/>
    <property type="project" value="InterPro"/>
</dbReference>
<keyword evidence="6" id="KW-1185">Reference proteome</keyword>
<dbReference type="AlphaFoldDB" id="A0AAN9TCH9"/>
<keyword evidence="3" id="KW-0812">Transmembrane</keyword>
<evidence type="ECO:0000256" key="2">
    <source>
        <dbReference type="SAM" id="MobiDB-lite"/>
    </source>
</evidence>
<protein>
    <recommendedName>
        <fullName evidence="4">Inositol polyphosphate-related phosphatase domain-containing protein</fullName>
    </recommendedName>
</protein>
<evidence type="ECO:0000256" key="3">
    <source>
        <dbReference type="SAM" id="Phobius"/>
    </source>
</evidence>
<dbReference type="Proteomes" id="UP001367676">
    <property type="component" value="Unassembled WGS sequence"/>
</dbReference>
<proteinExistence type="inferred from homology"/>
<sequence length="529" mass="60850">MKTSSLPIPLVLVSAEWILILYLQMQSFVVVDDNLSLRCRMSTSGLVLVVLGSTFMIVRVRRVFSNAIPDCVYDFINYLMIYIITWNVATGFPEENLLDLLDLKRFQNKNSLPDFYIIGLQEVKSQPHNLVVDSLFNDPWTNAFKTALAPYDYVKVKTTRLVGLLLNIFCLRKHVIHLRDIGTEQTRTGLMGLWGNKGAVTIRLQIYGCSMCLVNCHLAAHDHAIRERIDDYNAILQGQKLPFKDTSTILFHDYVFWFGDLNFRLSDESTLTSKEIIKKIDSKQFEWLLEKDQLRQVMGSGEAFSELTENELKFKPTYKFFVGSSDYDPKRRPAWTDRILFRVNKFAYENIKLDVNQLSYDSIEQYTLSDHKPVISELLMKVFSNYSDRLVEIRIMGTWKCDQENKAMIVLESDVTPTLWDWIGLFQDNFNSLDDYAHYVYLTMDSDVTSPPSSSDNETSSGTSVSSSPTFTANRSSGNKYVVTFPDTAVRSPGQYRLLYFTRDSSSVLGMSDRFEVKDNNGIRVPLDW</sequence>
<evidence type="ECO:0000313" key="6">
    <source>
        <dbReference type="Proteomes" id="UP001367676"/>
    </source>
</evidence>
<keyword evidence="3" id="KW-1133">Transmembrane helix</keyword>
<comment type="similarity">
    <text evidence="1">Belongs to the inositol 1,4,5-trisphosphate 5-phosphatase type II family.</text>
</comment>
<accession>A0AAN9TCH9</accession>
<evidence type="ECO:0000256" key="1">
    <source>
        <dbReference type="ARBA" id="ARBA00005910"/>
    </source>
</evidence>
<dbReference type="GO" id="GO:0005886">
    <property type="term" value="C:plasma membrane"/>
    <property type="evidence" value="ECO:0007669"/>
    <property type="project" value="TreeGrafter"/>
</dbReference>
<dbReference type="Gene3D" id="3.60.10.10">
    <property type="entry name" value="Endonuclease/exonuclease/phosphatase"/>
    <property type="match status" value="1"/>
</dbReference>
<organism evidence="5 6">
    <name type="scientific">Parthenolecanium corni</name>
    <dbReference type="NCBI Taxonomy" id="536013"/>
    <lineage>
        <taxon>Eukaryota</taxon>
        <taxon>Metazoa</taxon>
        <taxon>Ecdysozoa</taxon>
        <taxon>Arthropoda</taxon>
        <taxon>Hexapoda</taxon>
        <taxon>Insecta</taxon>
        <taxon>Pterygota</taxon>
        <taxon>Neoptera</taxon>
        <taxon>Paraneoptera</taxon>
        <taxon>Hemiptera</taxon>
        <taxon>Sternorrhyncha</taxon>
        <taxon>Coccoidea</taxon>
        <taxon>Coccidae</taxon>
        <taxon>Parthenolecanium</taxon>
    </lineage>
</organism>
<dbReference type="SUPFAM" id="SSF56219">
    <property type="entry name" value="DNase I-like"/>
    <property type="match status" value="1"/>
</dbReference>
<feature type="compositionally biased region" description="Low complexity" evidence="2">
    <location>
        <begin position="450"/>
        <end position="472"/>
    </location>
</feature>
<dbReference type="GO" id="GO:0005737">
    <property type="term" value="C:cytoplasm"/>
    <property type="evidence" value="ECO:0007669"/>
    <property type="project" value="TreeGrafter"/>
</dbReference>
<dbReference type="InterPro" id="IPR000300">
    <property type="entry name" value="IPPc"/>
</dbReference>
<dbReference type="EMBL" id="JBBCAQ010000035">
    <property type="protein sequence ID" value="KAK7578145.1"/>
    <property type="molecule type" value="Genomic_DNA"/>
</dbReference>
<dbReference type="Gene3D" id="2.60.40.2840">
    <property type="match status" value="1"/>
</dbReference>
<dbReference type="Pfam" id="PF22669">
    <property type="entry name" value="Exo_endo_phos2"/>
    <property type="match status" value="1"/>
</dbReference>
<feature type="domain" description="Inositol polyphosphate-related phosphatase" evidence="4">
    <location>
        <begin position="77"/>
        <end position="386"/>
    </location>
</feature>
<dbReference type="PANTHER" id="PTHR11200">
    <property type="entry name" value="INOSITOL 5-PHOSPHATASE"/>
    <property type="match status" value="1"/>
</dbReference>
<feature type="region of interest" description="Disordered" evidence="2">
    <location>
        <begin position="450"/>
        <end position="475"/>
    </location>
</feature>
<feature type="transmembrane region" description="Helical" evidence="3">
    <location>
        <begin position="6"/>
        <end position="25"/>
    </location>
</feature>
<comment type="caution">
    <text evidence="5">The sequence shown here is derived from an EMBL/GenBank/DDBJ whole genome shotgun (WGS) entry which is preliminary data.</text>
</comment>
<evidence type="ECO:0000259" key="4">
    <source>
        <dbReference type="SMART" id="SM00128"/>
    </source>
</evidence>
<reference evidence="5 6" key="1">
    <citation type="submission" date="2024-03" db="EMBL/GenBank/DDBJ databases">
        <title>Adaptation during the transition from Ophiocordyceps entomopathogen to insect associate is accompanied by gene loss and intensified selection.</title>
        <authorList>
            <person name="Ward C.M."/>
            <person name="Onetto C.A."/>
            <person name="Borneman A.R."/>
        </authorList>
    </citation>
    <scope>NUCLEOTIDE SEQUENCE [LARGE SCALE GENOMIC DNA]</scope>
    <source>
        <strain evidence="5">AWRI1</strain>
        <tissue evidence="5">Single Adult Female</tissue>
    </source>
</reference>
<keyword evidence="3" id="KW-0472">Membrane</keyword>
<dbReference type="InterPro" id="IPR046985">
    <property type="entry name" value="IP5"/>
</dbReference>
<dbReference type="InterPro" id="IPR036691">
    <property type="entry name" value="Endo/exonu/phosph_ase_sf"/>
</dbReference>
<dbReference type="GO" id="GO:0004439">
    <property type="term" value="F:phosphatidylinositol-4,5-bisphosphate 5-phosphatase activity"/>
    <property type="evidence" value="ECO:0007669"/>
    <property type="project" value="TreeGrafter"/>
</dbReference>
<gene>
    <name evidence="5" type="ORF">V9T40_010350</name>
</gene>
<dbReference type="SMART" id="SM00128">
    <property type="entry name" value="IPPc"/>
    <property type="match status" value="1"/>
</dbReference>
<name>A0AAN9TCH9_9HEMI</name>
<dbReference type="Pfam" id="PF17751">
    <property type="entry name" value="SKICH"/>
    <property type="match status" value="1"/>
</dbReference>
<dbReference type="GO" id="GO:0001726">
    <property type="term" value="C:ruffle"/>
    <property type="evidence" value="ECO:0007669"/>
    <property type="project" value="TreeGrafter"/>
</dbReference>
<dbReference type="InterPro" id="IPR041611">
    <property type="entry name" value="SKICH"/>
</dbReference>
<dbReference type="PANTHER" id="PTHR11200:SF275">
    <property type="entry name" value="LD06095P"/>
    <property type="match status" value="1"/>
</dbReference>
<feature type="transmembrane region" description="Helical" evidence="3">
    <location>
        <begin position="37"/>
        <end position="58"/>
    </location>
</feature>
<evidence type="ECO:0000313" key="5">
    <source>
        <dbReference type="EMBL" id="KAK7578145.1"/>
    </source>
</evidence>
<dbReference type="FunFam" id="3.60.10.10:FF:000060">
    <property type="entry name" value="Uncharacterized protein, isoform C"/>
    <property type="match status" value="1"/>
</dbReference>